<sequence>MFCLYVYIHSKSGDACLLRGVKRVGILSKGLILRGNREFQLTLLCSNKPTCNLIKRIAEVLPEQLEKLSKKQHSVTYDMEEARLLITFTDEPRMQFTVLLTCHNNLFAKNTEKKEEAAETEKKEEAAETEKKEEAAETEKKEEAAETEK</sequence>
<proteinExistence type="predicted"/>
<organism evidence="3 4">
    <name type="scientific">Aquarana catesbeiana</name>
    <name type="common">American bullfrog</name>
    <name type="synonym">Rana catesbeiana</name>
    <dbReference type="NCBI Taxonomy" id="8400"/>
    <lineage>
        <taxon>Eukaryota</taxon>
        <taxon>Metazoa</taxon>
        <taxon>Chordata</taxon>
        <taxon>Craniata</taxon>
        <taxon>Vertebrata</taxon>
        <taxon>Euteleostomi</taxon>
        <taxon>Amphibia</taxon>
        <taxon>Batrachia</taxon>
        <taxon>Anura</taxon>
        <taxon>Neobatrachia</taxon>
        <taxon>Ranoidea</taxon>
        <taxon>Ranidae</taxon>
        <taxon>Aquarana</taxon>
    </lineage>
</organism>
<dbReference type="AlphaFoldDB" id="A0A2G9QIR6"/>
<reference evidence="4" key="1">
    <citation type="journal article" date="2017" name="Nat. Commun.">
        <title>The North American bullfrog draft genome provides insight into hormonal regulation of long noncoding RNA.</title>
        <authorList>
            <person name="Hammond S.A."/>
            <person name="Warren R.L."/>
            <person name="Vandervalk B.P."/>
            <person name="Kucuk E."/>
            <person name="Khan H."/>
            <person name="Gibb E.A."/>
            <person name="Pandoh P."/>
            <person name="Kirk H."/>
            <person name="Zhao Y."/>
            <person name="Jones M."/>
            <person name="Mungall A.J."/>
            <person name="Coope R."/>
            <person name="Pleasance S."/>
            <person name="Moore R.A."/>
            <person name="Holt R.A."/>
            <person name="Round J.M."/>
            <person name="Ohora S."/>
            <person name="Walle B.V."/>
            <person name="Veldhoen N."/>
            <person name="Helbing C.C."/>
            <person name="Birol I."/>
        </authorList>
    </citation>
    <scope>NUCLEOTIDE SEQUENCE [LARGE SCALE GENOMIC DNA]</scope>
</reference>
<evidence type="ECO:0000313" key="4">
    <source>
        <dbReference type="Proteomes" id="UP000228934"/>
    </source>
</evidence>
<feature type="domain" description="DZF" evidence="2">
    <location>
        <begin position="1"/>
        <end position="149"/>
    </location>
</feature>
<dbReference type="Gene3D" id="3.30.460.10">
    <property type="entry name" value="Beta Polymerase, domain 2"/>
    <property type="match status" value="1"/>
</dbReference>
<evidence type="ECO:0000313" key="3">
    <source>
        <dbReference type="EMBL" id="PIO15011.1"/>
    </source>
</evidence>
<feature type="non-terminal residue" evidence="3">
    <location>
        <position position="149"/>
    </location>
</feature>
<dbReference type="InterPro" id="IPR006561">
    <property type="entry name" value="DZF_dom"/>
</dbReference>
<dbReference type="InterPro" id="IPR043519">
    <property type="entry name" value="NT_sf"/>
</dbReference>
<feature type="region of interest" description="Disordered" evidence="1">
    <location>
        <begin position="111"/>
        <end position="149"/>
    </location>
</feature>
<accession>A0A2G9QIR6</accession>
<name>A0A2G9QIR6_AQUCT</name>
<dbReference type="GO" id="GO:0071011">
    <property type="term" value="C:precatalytic spliceosome"/>
    <property type="evidence" value="ECO:0007669"/>
    <property type="project" value="TreeGrafter"/>
</dbReference>
<dbReference type="PANTHER" id="PTHR45762:SF2">
    <property type="entry name" value="ZINC FINGER RNA-BINDING PROTEIN 2"/>
    <property type="match status" value="1"/>
</dbReference>
<dbReference type="InterPro" id="IPR049401">
    <property type="entry name" value="DZF_dom_N"/>
</dbReference>
<keyword evidence="4" id="KW-1185">Reference proteome</keyword>
<dbReference type="PROSITE" id="PS51703">
    <property type="entry name" value="DZF"/>
    <property type="match status" value="1"/>
</dbReference>
<dbReference type="PANTHER" id="PTHR45762">
    <property type="entry name" value="ZINC FINGER RNA-BINDING PROTEIN"/>
    <property type="match status" value="1"/>
</dbReference>
<evidence type="ECO:0000259" key="2">
    <source>
        <dbReference type="PROSITE" id="PS51703"/>
    </source>
</evidence>
<dbReference type="Proteomes" id="UP000228934">
    <property type="component" value="Unassembled WGS sequence"/>
</dbReference>
<dbReference type="EMBL" id="KV987559">
    <property type="protein sequence ID" value="PIO15011.1"/>
    <property type="molecule type" value="Genomic_DNA"/>
</dbReference>
<dbReference type="GO" id="GO:0003727">
    <property type="term" value="F:single-stranded RNA binding"/>
    <property type="evidence" value="ECO:0007669"/>
    <property type="project" value="TreeGrafter"/>
</dbReference>
<dbReference type="GO" id="GO:0003725">
    <property type="term" value="F:double-stranded RNA binding"/>
    <property type="evidence" value="ECO:0007669"/>
    <property type="project" value="TreeGrafter"/>
</dbReference>
<dbReference type="OrthoDB" id="8898434at2759"/>
<evidence type="ECO:0000256" key="1">
    <source>
        <dbReference type="SAM" id="MobiDB-lite"/>
    </source>
</evidence>
<gene>
    <name evidence="3" type="ORF">AB205_0213270</name>
</gene>
<dbReference type="Pfam" id="PF07528">
    <property type="entry name" value="DZF_N"/>
    <property type="match status" value="1"/>
</dbReference>
<protein>
    <recommendedName>
        <fullName evidence="2">DZF domain-containing protein</fullName>
    </recommendedName>
</protein>